<reference evidence="2" key="1">
    <citation type="journal article" date="2018" name="Nat. Microbiol.">
        <title>Leveraging single-cell genomics to expand the fungal tree of life.</title>
        <authorList>
            <person name="Ahrendt S.R."/>
            <person name="Quandt C.A."/>
            <person name="Ciobanu D."/>
            <person name="Clum A."/>
            <person name="Salamov A."/>
            <person name="Andreopoulos B."/>
            <person name="Cheng J.F."/>
            <person name="Woyke T."/>
            <person name="Pelin A."/>
            <person name="Henrissat B."/>
            <person name="Reynolds N.K."/>
            <person name="Benny G.L."/>
            <person name="Smith M.E."/>
            <person name="James T.Y."/>
            <person name="Grigoriev I.V."/>
        </authorList>
    </citation>
    <scope>NUCLEOTIDE SEQUENCE [LARGE SCALE GENOMIC DNA]</scope>
    <source>
        <strain evidence="2">CSF55</strain>
    </source>
</reference>
<protein>
    <submittedName>
        <fullName evidence="1">Uncharacterized protein</fullName>
    </submittedName>
</protein>
<proteinExistence type="predicted"/>
<organism evidence="1 2">
    <name type="scientific">Rozella allomycis (strain CSF55)</name>
    <dbReference type="NCBI Taxonomy" id="988480"/>
    <lineage>
        <taxon>Eukaryota</taxon>
        <taxon>Fungi</taxon>
        <taxon>Fungi incertae sedis</taxon>
        <taxon>Cryptomycota</taxon>
        <taxon>Cryptomycota incertae sedis</taxon>
        <taxon>Rozella</taxon>
    </lineage>
</organism>
<name>A0A4P9YKF4_ROZAC</name>
<dbReference type="Proteomes" id="UP000281549">
    <property type="component" value="Unassembled WGS sequence"/>
</dbReference>
<dbReference type="AlphaFoldDB" id="A0A4P9YKF4"/>
<evidence type="ECO:0000313" key="1">
    <source>
        <dbReference type="EMBL" id="RKP19331.1"/>
    </source>
</evidence>
<dbReference type="EMBL" id="ML005244">
    <property type="protein sequence ID" value="RKP19331.1"/>
    <property type="molecule type" value="Genomic_DNA"/>
</dbReference>
<accession>A0A4P9YKF4</accession>
<sequence>MTVKKEFLKDYGLESLTNYEQKLMENTLICMMDNNQIVRKGTLKLFAFLKEINFDFNKHISLIHVYLQSSITHLDLGVRTDSLQFLDLFEIKSPMFLSLFHSFFTSKTFHLKAKLSIYNYFYLYLKRCMSGLKAKESIANFDFFNVESEQKCEVEEEILKKILDTLFLQWIEHKHSLSMIQSSSEETKYLGLVLNYNSLPFLQSNFSAWMKSHVFLYFPIHKSDDAELSRLNNLLCELVSILSLAVPENIFSFISENFTDLSQSVIAYVPLPVICDNFISLKSGIKKISLISRIQNEIECIPPMVLSQILFVLPRLICEFSSKNETETVISIIDLFKLIRELLADYDNNRLCLLMCPIFYIKKLNKPGPFSALSREIQTKVLGLLYSFNQIDRNLFESIILCFNSMSIDKDLINLLLSIFKWDNLENETMLEILANISRLAQSEKSNEWDFENFKMILAK</sequence>
<evidence type="ECO:0000313" key="2">
    <source>
        <dbReference type="Proteomes" id="UP000281549"/>
    </source>
</evidence>
<gene>
    <name evidence="1" type="ORF">ROZALSC1DRAFT_22378</name>
</gene>